<dbReference type="EMBL" id="FTPS01000001">
    <property type="protein sequence ID" value="SIT75291.1"/>
    <property type="molecule type" value="Genomic_DNA"/>
</dbReference>
<accession>A0A1R3WBN6</accession>
<dbReference type="OrthoDB" id="7874397at2"/>
<gene>
    <name evidence="1" type="ORF">SAMN05421849_0303</name>
</gene>
<reference evidence="1 2" key="1">
    <citation type="submission" date="2017-01" db="EMBL/GenBank/DDBJ databases">
        <authorList>
            <person name="Mah S.A."/>
            <person name="Swanson W.J."/>
            <person name="Moy G.W."/>
            <person name="Vacquier V.D."/>
        </authorList>
    </citation>
    <scope>NUCLEOTIDE SEQUENCE [LARGE SCALE GENOMIC DNA]</scope>
    <source>
        <strain evidence="1 2">DSM 21219</strain>
    </source>
</reference>
<dbReference type="STRING" id="515897.SAMN05421849_0303"/>
<dbReference type="Proteomes" id="UP000192455">
    <property type="component" value="Unassembled WGS sequence"/>
</dbReference>
<keyword evidence="2" id="KW-1185">Reference proteome</keyword>
<name>A0A1R3WBN6_9RHOB</name>
<evidence type="ECO:0000313" key="2">
    <source>
        <dbReference type="Proteomes" id="UP000192455"/>
    </source>
</evidence>
<organism evidence="1 2">
    <name type="scientific">Pontibaca methylaminivorans</name>
    <dbReference type="NCBI Taxonomy" id="515897"/>
    <lineage>
        <taxon>Bacteria</taxon>
        <taxon>Pseudomonadati</taxon>
        <taxon>Pseudomonadota</taxon>
        <taxon>Alphaproteobacteria</taxon>
        <taxon>Rhodobacterales</taxon>
        <taxon>Roseobacteraceae</taxon>
        <taxon>Pontibaca</taxon>
    </lineage>
</organism>
<sequence>MSIFRPISPRTRGAEHVGLLQELPALERSVVVFLRNWCEGEAHRAMLERDCLARLGTDTGARDYSNFARLMRLCILNARRPLLRHGLACPCVGADEHAFAQMIGAAAAWNRDGAVELAGRLVDSSVAWEVTLLAEGLGRMFLRFARSDLQAGTTGALPPNRSLH</sequence>
<protein>
    <submittedName>
        <fullName evidence="1">Uncharacterized protein</fullName>
    </submittedName>
</protein>
<evidence type="ECO:0000313" key="1">
    <source>
        <dbReference type="EMBL" id="SIT75291.1"/>
    </source>
</evidence>
<dbReference type="RefSeq" id="WP_076646629.1">
    <property type="nucleotide sequence ID" value="NZ_FTPS01000001.1"/>
</dbReference>
<dbReference type="AlphaFoldDB" id="A0A1R3WBN6"/>
<proteinExistence type="predicted"/>